<dbReference type="GO" id="GO:0016485">
    <property type="term" value="P:protein processing"/>
    <property type="evidence" value="ECO:0007669"/>
    <property type="project" value="InterPro"/>
</dbReference>
<dbReference type="GO" id="GO:0055074">
    <property type="term" value="P:calcium ion homeostasis"/>
    <property type="evidence" value="ECO:0007669"/>
    <property type="project" value="TreeGrafter"/>
</dbReference>
<dbReference type="EMBL" id="JAFNEN010000507">
    <property type="protein sequence ID" value="KAG8181582.1"/>
    <property type="molecule type" value="Genomic_DNA"/>
</dbReference>
<dbReference type="Pfam" id="PF01080">
    <property type="entry name" value="Presenilin"/>
    <property type="match status" value="2"/>
</dbReference>
<evidence type="ECO:0000256" key="1">
    <source>
        <dbReference type="ARBA" id="ARBA00008604"/>
    </source>
</evidence>
<evidence type="ECO:0000256" key="2">
    <source>
        <dbReference type="ARBA" id="ARBA00022692"/>
    </source>
</evidence>
<dbReference type="Gene3D" id="1.10.472.100">
    <property type="entry name" value="Presenilin"/>
    <property type="match status" value="1"/>
</dbReference>
<evidence type="ECO:0000313" key="10">
    <source>
        <dbReference type="Proteomes" id="UP000827092"/>
    </source>
</evidence>
<keyword evidence="8" id="KW-0645">Protease</keyword>
<keyword evidence="6 8" id="KW-0333">Golgi apparatus</keyword>
<feature type="transmembrane region" description="Helical" evidence="8">
    <location>
        <begin position="103"/>
        <end position="125"/>
    </location>
</feature>
<dbReference type="SMART" id="SM00730">
    <property type="entry name" value="PSN"/>
    <property type="match status" value="1"/>
</dbReference>
<comment type="similarity">
    <text evidence="1 8">Belongs to the peptidase A22A family.</text>
</comment>
<evidence type="ECO:0000256" key="5">
    <source>
        <dbReference type="ARBA" id="ARBA00022989"/>
    </source>
</evidence>
<sequence>MVTLTRAYLPEEMDYVAKRFNDLLIPVTLCMLVVLVNTSITFYTKTNTDYVYIPFTYQTVDTLPKVWQSFANLFFLMGLIVCMNILSVFLYKFGSRYWIENGVIRGLLILSSSMQLFFLAYYFLGAILRACNITMDYITVSIMIWNFVVVGIVCIYWKGPLILQNVYHMLNLTLFALVLITNLPNWTALVALGVISLWDLISVLCPKGPLRIFNETAQERNEPIFSASIYSPCPSNQNSLPDGLPFHHQDMSSEYEDYQQAMAQHAVNSTNSLSLHSAMGEMASLPTALNLPINNQDSLPDGLPFHHQDMSSEYEDYQQAMAQHAVNSTNSLSLHSAMGEMASLPTALNLPINNQDNYSSCLGSSLGNREIPKIYKPAREFYKPKLPDTLFIFMDRFRKEMAEKDLEGGMAAVSKLEPGEAEYLVSPILLPHPRSSDRSSRKKRRVTGSAYSPYFQRLNIYIYHEESLKFICYNVLVGKAAFLETKVACLVAIFFGEGLTTLLLAFFKKVPVLTIPITFGLISYFTTSSLL</sequence>
<keyword evidence="8" id="KW-0378">Hydrolase</keyword>
<comment type="subcellular location">
    <subcellularLocation>
        <location evidence="8">Endoplasmic reticulum membrane</location>
        <topology evidence="8">Multi-pass membrane protein</topology>
    </subcellularLocation>
    <subcellularLocation>
        <location evidence="8">Golgi apparatus membrane</location>
        <topology evidence="8">Multi-pass membrane protein</topology>
    </subcellularLocation>
</comment>
<gene>
    <name evidence="9" type="ORF">JTE90_017331</name>
</gene>
<evidence type="ECO:0000256" key="6">
    <source>
        <dbReference type="ARBA" id="ARBA00023034"/>
    </source>
</evidence>
<accession>A0AAV6UB58</accession>
<evidence type="ECO:0000256" key="8">
    <source>
        <dbReference type="RuleBase" id="RU361148"/>
    </source>
</evidence>
<keyword evidence="7 8" id="KW-0472">Membrane</keyword>
<dbReference type="GO" id="GO:0070765">
    <property type="term" value="C:gamma-secretase complex"/>
    <property type="evidence" value="ECO:0007669"/>
    <property type="project" value="TreeGrafter"/>
</dbReference>
<dbReference type="GO" id="GO:0007219">
    <property type="term" value="P:Notch signaling pathway"/>
    <property type="evidence" value="ECO:0007669"/>
    <property type="project" value="UniProtKB-KW"/>
</dbReference>
<dbReference type="PRINTS" id="PR01072">
    <property type="entry name" value="PRESENILIN"/>
</dbReference>
<dbReference type="Proteomes" id="UP000827092">
    <property type="component" value="Unassembled WGS sequence"/>
</dbReference>
<comment type="function">
    <text evidence="8">Probable subunit of the gamma-secretase complex, an endoprotease complex that catalyzes the intramembrane cleavage of integral membrane proteins such as Notch receptors.</text>
</comment>
<dbReference type="InterPro" id="IPR001108">
    <property type="entry name" value="Peptidase_A22A"/>
</dbReference>
<proteinExistence type="inferred from homology"/>
<dbReference type="GO" id="GO:0042500">
    <property type="term" value="F:aspartic endopeptidase activity, intramembrane cleaving"/>
    <property type="evidence" value="ECO:0007669"/>
    <property type="project" value="InterPro"/>
</dbReference>
<feature type="transmembrane region" description="Helical" evidence="8">
    <location>
        <begin position="70"/>
        <end position="91"/>
    </location>
</feature>
<comment type="caution">
    <text evidence="9">The sequence shown here is derived from an EMBL/GenBank/DDBJ whole genome shotgun (WGS) entry which is preliminary data.</text>
</comment>
<dbReference type="InterPro" id="IPR006639">
    <property type="entry name" value="Preselin/SPP"/>
</dbReference>
<dbReference type="PANTHER" id="PTHR10202:SF13">
    <property type="entry name" value="PRESENILIN HOMOLOG"/>
    <property type="match status" value="1"/>
</dbReference>
<dbReference type="GO" id="GO:0006509">
    <property type="term" value="P:membrane protein ectodomain proteolysis"/>
    <property type="evidence" value="ECO:0007669"/>
    <property type="project" value="TreeGrafter"/>
</dbReference>
<dbReference type="GO" id="GO:0034205">
    <property type="term" value="P:amyloid-beta formation"/>
    <property type="evidence" value="ECO:0007669"/>
    <property type="project" value="TreeGrafter"/>
</dbReference>
<comment type="subunit">
    <text evidence="8">Homodimer.</text>
</comment>
<evidence type="ECO:0000256" key="7">
    <source>
        <dbReference type="ARBA" id="ARBA00023136"/>
    </source>
</evidence>
<keyword evidence="5 8" id="KW-1133">Transmembrane helix</keyword>
<keyword evidence="10" id="KW-1185">Reference proteome</keyword>
<dbReference type="EC" id="3.4.23.-" evidence="8"/>
<feature type="transmembrane region" description="Helical" evidence="8">
    <location>
        <begin position="23"/>
        <end position="43"/>
    </location>
</feature>
<dbReference type="AlphaFoldDB" id="A0AAV6UB58"/>
<organism evidence="9 10">
    <name type="scientific">Oedothorax gibbosus</name>
    <dbReference type="NCBI Taxonomy" id="931172"/>
    <lineage>
        <taxon>Eukaryota</taxon>
        <taxon>Metazoa</taxon>
        <taxon>Ecdysozoa</taxon>
        <taxon>Arthropoda</taxon>
        <taxon>Chelicerata</taxon>
        <taxon>Arachnida</taxon>
        <taxon>Araneae</taxon>
        <taxon>Araneomorphae</taxon>
        <taxon>Entelegynae</taxon>
        <taxon>Araneoidea</taxon>
        <taxon>Linyphiidae</taxon>
        <taxon>Erigoninae</taxon>
        <taxon>Oedothorax</taxon>
    </lineage>
</organism>
<keyword evidence="2 8" id="KW-0812">Transmembrane</keyword>
<dbReference type="GO" id="GO:0005789">
    <property type="term" value="C:endoplasmic reticulum membrane"/>
    <property type="evidence" value="ECO:0007669"/>
    <property type="project" value="UniProtKB-SubCell"/>
</dbReference>
<protein>
    <recommendedName>
        <fullName evidence="8">Presenilin</fullName>
        <ecNumber evidence="8">3.4.23.-</ecNumber>
    </recommendedName>
</protein>
<dbReference type="GO" id="GO:0000139">
    <property type="term" value="C:Golgi membrane"/>
    <property type="evidence" value="ECO:0007669"/>
    <property type="project" value="UniProtKB-SubCell"/>
</dbReference>
<name>A0AAV6UB58_9ARAC</name>
<comment type="domain">
    <text evidence="8">The PAL motif is required for normal active site conformation.</text>
</comment>
<evidence type="ECO:0000313" key="9">
    <source>
        <dbReference type="EMBL" id="KAG8181582.1"/>
    </source>
</evidence>
<evidence type="ECO:0000256" key="4">
    <source>
        <dbReference type="ARBA" id="ARBA00022976"/>
    </source>
</evidence>
<dbReference type="InterPro" id="IPR042524">
    <property type="entry name" value="Presenilin_C"/>
</dbReference>
<keyword evidence="4 8" id="KW-0914">Notch signaling pathway</keyword>
<dbReference type="PANTHER" id="PTHR10202">
    <property type="entry name" value="PRESENILIN"/>
    <property type="match status" value="1"/>
</dbReference>
<evidence type="ECO:0000256" key="3">
    <source>
        <dbReference type="ARBA" id="ARBA00022824"/>
    </source>
</evidence>
<keyword evidence="3 8" id="KW-0256">Endoplasmic reticulum</keyword>
<feature type="transmembrane region" description="Helical" evidence="8">
    <location>
        <begin position="137"/>
        <end position="157"/>
    </location>
</feature>
<reference evidence="9 10" key="1">
    <citation type="journal article" date="2022" name="Nat. Ecol. Evol.">
        <title>A masculinizing supergene underlies an exaggerated male reproductive morph in a spider.</title>
        <authorList>
            <person name="Hendrickx F."/>
            <person name="De Corte Z."/>
            <person name="Sonet G."/>
            <person name="Van Belleghem S.M."/>
            <person name="Kostlbacher S."/>
            <person name="Vangestel C."/>
        </authorList>
    </citation>
    <scope>NUCLEOTIDE SEQUENCE [LARGE SCALE GENOMIC DNA]</scope>
    <source>
        <strain evidence="9">W744_W776</strain>
    </source>
</reference>